<comment type="caution">
    <text evidence="1">The sequence shown here is derived from an EMBL/GenBank/DDBJ whole genome shotgun (WGS) entry which is preliminary data.</text>
</comment>
<dbReference type="Proteomes" id="UP000736373">
    <property type="component" value="Unassembled WGS sequence"/>
</dbReference>
<accession>A0ABR7PV69</accession>
<reference evidence="1 2" key="1">
    <citation type="submission" date="2019-09" db="EMBL/GenBank/DDBJ databases">
        <title>Paraburkholderia podalyriae sp. nov., A South African Podalyria-associated rhizobium.</title>
        <authorList>
            <person name="Mavima L."/>
            <person name="Beukes C.W."/>
            <person name="Palmer M."/>
            <person name="De Meyer S.E."/>
            <person name="James E.K."/>
            <person name="Maluk M."/>
            <person name="Avontuur J.R."/>
            <person name="Chan W.Y."/>
            <person name="Venter S.N."/>
            <person name="Steenkamp E.T."/>
        </authorList>
    </citation>
    <scope>NUCLEOTIDE SEQUENCE [LARGE SCALE GENOMIC DNA]</scope>
    <source>
        <strain evidence="1 2">WC7.3b</strain>
    </source>
</reference>
<protein>
    <submittedName>
        <fullName evidence="1">Uncharacterized protein</fullName>
    </submittedName>
</protein>
<sequence length="95" mass="10251">MKYEDLLRDARNDAPTAPTRVRAAFDAVYTCCRPPQDGTIEHALATPRLCAGDAALVSKLAGWVLHVAPLGPLPMSPEEAVALTERVHKAERDAC</sequence>
<name>A0ABR7PV69_9BURK</name>
<keyword evidence="2" id="KW-1185">Reference proteome</keyword>
<dbReference type="EMBL" id="VZQQ01000029">
    <property type="protein sequence ID" value="MBC8750177.1"/>
    <property type="molecule type" value="Genomic_DNA"/>
</dbReference>
<gene>
    <name evidence="1" type="ORF">F6X42_27370</name>
</gene>
<proteinExistence type="predicted"/>
<evidence type="ECO:0000313" key="2">
    <source>
        <dbReference type="Proteomes" id="UP000736373"/>
    </source>
</evidence>
<organism evidence="1 2">
    <name type="scientific">Paraburkholderia podalyriae</name>
    <dbReference type="NCBI Taxonomy" id="1938811"/>
    <lineage>
        <taxon>Bacteria</taxon>
        <taxon>Pseudomonadati</taxon>
        <taxon>Pseudomonadota</taxon>
        <taxon>Betaproteobacteria</taxon>
        <taxon>Burkholderiales</taxon>
        <taxon>Burkholderiaceae</taxon>
        <taxon>Paraburkholderia</taxon>
    </lineage>
</organism>
<evidence type="ECO:0000313" key="1">
    <source>
        <dbReference type="EMBL" id="MBC8750177.1"/>
    </source>
</evidence>